<evidence type="ECO:0000259" key="1">
    <source>
        <dbReference type="Pfam" id="PF03432"/>
    </source>
</evidence>
<dbReference type="AlphaFoldDB" id="A0A6G4C679"/>
<proteinExistence type="predicted"/>
<comment type="caution">
    <text evidence="2">The sequence shown here is derived from an EMBL/GenBank/DDBJ whole genome shotgun (WGS) entry which is preliminary data.</text>
</comment>
<name>A0A6G4C679_ECOLX</name>
<accession>A0A6G4C679</accession>
<protein>
    <submittedName>
        <fullName evidence="2">Relaxase</fullName>
    </submittedName>
</protein>
<reference evidence="2" key="1">
    <citation type="journal article" date="2006" name="Food Microbiol.">
        <title>Occurrence of non-O157 shiga toxin-producing Escherichia coli in ready-to-eat food from supermarkets in Argentina.</title>
        <authorList>
            <person name="Balague C."/>
            <person name="Khan A.A."/>
            <person name="Fernandez L."/>
            <person name="Redolfi A.L."/>
            <person name="Aquili V."/>
            <person name="Voltattorni P."/>
            <person name="Hofer C."/>
            <person name="Ebner G."/>
            <person name="Duenas S."/>
            <person name="Cerniglia C.E."/>
        </authorList>
    </citation>
    <scope>NUCLEOTIDE SEQUENCE</scope>
    <source>
        <strain evidence="2">EC204</strain>
    </source>
</reference>
<dbReference type="RefSeq" id="WP_409334988.1">
    <property type="nucleotide sequence ID" value="NZ_JAAIWG010000135.1"/>
</dbReference>
<dbReference type="Pfam" id="PF03432">
    <property type="entry name" value="Relaxase"/>
    <property type="match status" value="1"/>
</dbReference>
<feature type="non-terminal residue" evidence="2">
    <location>
        <position position="119"/>
    </location>
</feature>
<gene>
    <name evidence="2" type="ORF">G4V04_22220</name>
</gene>
<dbReference type="InterPro" id="IPR005094">
    <property type="entry name" value="Endonuclease_MobA/VirD2"/>
</dbReference>
<feature type="domain" description="MobA/VirD2-like nuclease" evidence="1">
    <location>
        <begin position="31"/>
        <end position="110"/>
    </location>
</feature>
<reference evidence="2" key="2">
    <citation type="submission" date="2020-02" db="EMBL/GenBank/DDBJ databases">
        <authorList>
            <person name="Alotaibi K."/>
            <person name="Khan A."/>
        </authorList>
    </citation>
    <scope>NUCLEOTIDE SEQUENCE</scope>
    <source>
        <strain evidence="2">EC204</strain>
    </source>
</reference>
<evidence type="ECO:0000313" key="2">
    <source>
        <dbReference type="EMBL" id="NEY50979.1"/>
    </source>
</evidence>
<sequence>MKGMQKIKRGKQFAGVVLYSLKSGSHHKITPYIIGGNMTGSTAAELISEFEGTRLLRPGVAKPVWHNSLRLPKGETLSVRQWAAFADDYMTRMGFTETHLRCYILHDDTDGQQVMTPTY</sequence>
<organism evidence="2">
    <name type="scientific">Escherichia coli</name>
    <dbReference type="NCBI Taxonomy" id="562"/>
    <lineage>
        <taxon>Bacteria</taxon>
        <taxon>Pseudomonadati</taxon>
        <taxon>Pseudomonadota</taxon>
        <taxon>Gammaproteobacteria</taxon>
        <taxon>Enterobacterales</taxon>
        <taxon>Enterobacteriaceae</taxon>
        <taxon>Escherichia</taxon>
    </lineage>
</organism>
<dbReference type="EMBL" id="JAAIWG010000135">
    <property type="protein sequence ID" value="NEY50979.1"/>
    <property type="molecule type" value="Genomic_DNA"/>
</dbReference>